<evidence type="ECO:0000313" key="4">
    <source>
        <dbReference type="EMBL" id="MFD1016484.1"/>
    </source>
</evidence>
<keyword evidence="2" id="KW-0326">Glycosidase</keyword>
<proteinExistence type="predicted"/>
<evidence type="ECO:0000313" key="5">
    <source>
        <dbReference type="Proteomes" id="UP001597086"/>
    </source>
</evidence>
<keyword evidence="1 4" id="KW-0378">Hydrolase</keyword>
<evidence type="ECO:0000259" key="3">
    <source>
        <dbReference type="Pfam" id="PF01156"/>
    </source>
</evidence>
<dbReference type="InterPro" id="IPR001910">
    <property type="entry name" value="Inosine/uridine_hydrolase_dom"/>
</dbReference>
<accession>A0ABW3KRQ3</accession>
<reference evidence="5" key="1">
    <citation type="journal article" date="2019" name="Int. J. Syst. Evol. Microbiol.">
        <title>The Global Catalogue of Microorganisms (GCM) 10K type strain sequencing project: providing services to taxonomists for standard genome sequencing and annotation.</title>
        <authorList>
            <consortium name="The Broad Institute Genomics Platform"/>
            <consortium name="The Broad Institute Genome Sequencing Center for Infectious Disease"/>
            <person name="Wu L."/>
            <person name="Ma J."/>
        </authorList>
    </citation>
    <scope>NUCLEOTIDE SEQUENCE [LARGE SCALE GENOMIC DNA]</scope>
    <source>
        <strain evidence="5">CCUG 56098</strain>
    </source>
</reference>
<dbReference type="Gene3D" id="3.90.245.10">
    <property type="entry name" value="Ribonucleoside hydrolase-like"/>
    <property type="match status" value="1"/>
</dbReference>
<dbReference type="InterPro" id="IPR036452">
    <property type="entry name" value="Ribo_hydro-like"/>
</dbReference>
<dbReference type="PANTHER" id="PTHR12304">
    <property type="entry name" value="INOSINE-URIDINE PREFERRING NUCLEOSIDE HYDROLASE"/>
    <property type="match status" value="1"/>
</dbReference>
<dbReference type="InterPro" id="IPR023186">
    <property type="entry name" value="IUNH"/>
</dbReference>
<dbReference type="RefSeq" id="WP_386117331.1">
    <property type="nucleotide sequence ID" value="NZ_JBHTKM010000063.1"/>
</dbReference>
<dbReference type="Proteomes" id="UP001597086">
    <property type="component" value="Unassembled WGS sequence"/>
</dbReference>
<evidence type="ECO:0000256" key="1">
    <source>
        <dbReference type="ARBA" id="ARBA00022801"/>
    </source>
</evidence>
<sequence>MTLLDPKRLTFFFFIAAIIGAPFYLKAQETDNKLNLIIDADTANEVDDLYAIVRAVLEPKFNLIAISSAQFHTSPLASAQTVKESQAINERLLELMDVTNISLPLGSNTPLVEYGKPVRSEASQFIIKTAHGMPAGEKLHLVILGSCTNIASAILEDPTIIPKIKVHYLGFWHTPETNAYNKKEFNSGNDPIAVEVLLNTKPLDLNVMTATSSQHLVFTKQNVDRQLKHKKGVAQYLVQRWETYERWWTKDDPEKTQWTMWDVAIIEALARPELSTIEKKLTPPENTQRHIGIHTQIDAAEMTRDFWNTLNNL</sequence>
<comment type="caution">
    <text evidence="4">The sequence shown here is derived from an EMBL/GenBank/DDBJ whole genome shotgun (WGS) entry which is preliminary data.</text>
</comment>
<gene>
    <name evidence="4" type="ORF">ACFQ13_11180</name>
</gene>
<dbReference type="Pfam" id="PF01156">
    <property type="entry name" value="IU_nuc_hydro"/>
    <property type="match status" value="1"/>
</dbReference>
<dbReference type="EMBL" id="JBHTKM010000063">
    <property type="protein sequence ID" value="MFD1016484.1"/>
    <property type="molecule type" value="Genomic_DNA"/>
</dbReference>
<dbReference type="PANTHER" id="PTHR12304:SF4">
    <property type="entry name" value="URIDINE NUCLEOSIDASE"/>
    <property type="match status" value="1"/>
</dbReference>
<keyword evidence="5" id="KW-1185">Reference proteome</keyword>
<organism evidence="4 5">
    <name type="scientific">Winogradskyella rapida</name>
    <dbReference type="NCBI Taxonomy" id="549701"/>
    <lineage>
        <taxon>Bacteria</taxon>
        <taxon>Pseudomonadati</taxon>
        <taxon>Bacteroidota</taxon>
        <taxon>Flavobacteriia</taxon>
        <taxon>Flavobacteriales</taxon>
        <taxon>Flavobacteriaceae</taxon>
        <taxon>Winogradskyella</taxon>
    </lineage>
</organism>
<dbReference type="SUPFAM" id="SSF53590">
    <property type="entry name" value="Nucleoside hydrolase"/>
    <property type="match status" value="1"/>
</dbReference>
<name>A0ABW3KRQ3_9FLAO</name>
<evidence type="ECO:0000256" key="2">
    <source>
        <dbReference type="ARBA" id="ARBA00023295"/>
    </source>
</evidence>
<dbReference type="GO" id="GO:0016787">
    <property type="term" value="F:hydrolase activity"/>
    <property type="evidence" value="ECO:0007669"/>
    <property type="project" value="UniProtKB-KW"/>
</dbReference>
<protein>
    <submittedName>
        <fullName evidence="4">Nucleoside hydrolase</fullName>
    </submittedName>
</protein>
<feature type="domain" description="Inosine/uridine-preferring nucleoside hydrolase" evidence="3">
    <location>
        <begin position="36"/>
        <end position="277"/>
    </location>
</feature>